<keyword evidence="1 4" id="KW-0479">Metal-binding</keyword>
<evidence type="ECO:0000259" key="5">
    <source>
        <dbReference type="SMART" id="SM00829"/>
    </source>
</evidence>
<dbReference type="InterPro" id="IPR002328">
    <property type="entry name" value="ADH_Zn_CS"/>
</dbReference>
<dbReference type="InterPro" id="IPR011032">
    <property type="entry name" value="GroES-like_sf"/>
</dbReference>
<gene>
    <name evidence="6" type="ORF">ENV30_06510</name>
</gene>
<evidence type="ECO:0000256" key="4">
    <source>
        <dbReference type="RuleBase" id="RU361277"/>
    </source>
</evidence>
<protein>
    <submittedName>
        <fullName evidence="6">Alcohol dehydrogenase</fullName>
    </submittedName>
</protein>
<dbReference type="Pfam" id="PF00107">
    <property type="entry name" value="ADH_zinc_N"/>
    <property type="match status" value="1"/>
</dbReference>
<evidence type="ECO:0000256" key="3">
    <source>
        <dbReference type="ARBA" id="ARBA00023002"/>
    </source>
</evidence>
<dbReference type="InterPro" id="IPR050129">
    <property type="entry name" value="Zn_alcohol_dh"/>
</dbReference>
<dbReference type="PANTHER" id="PTHR43401:SF2">
    <property type="entry name" value="L-THREONINE 3-DEHYDROGENASE"/>
    <property type="match status" value="1"/>
</dbReference>
<reference evidence="6" key="1">
    <citation type="journal article" date="2020" name="mSystems">
        <title>Genome- and Community-Level Interaction Insights into Carbon Utilization and Element Cycling Functions of Hydrothermarchaeota in Hydrothermal Sediment.</title>
        <authorList>
            <person name="Zhou Z."/>
            <person name="Liu Y."/>
            <person name="Xu W."/>
            <person name="Pan J."/>
            <person name="Luo Z.H."/>
            <person name="Li M."/>
        </authorList>
    </citation>
    <scope>NUCLEOTIDE SEQUENCE [LARGE SCALE GENOMIC DNA]</scope>
    <source>
        <strain evidence="6">SpSt-747</strain>
    </source>
</reference>
<dbReference type="InterPro" id="IPR013149">
    <property type="entry name" value="ADH-like_C"/>
</dbReference>
<dbReference type="PANTHER" id="PTHR43401">
    <property type="entry name" value="L-THREONINE 3-DEHYDROGENASE"/>
    <property type="match status" value="1"/>
</dbReference>
<feature type="domain" description="Enoyl reductase (ER)" evidence="5">
    <location>
        <begin position="8"/>
        <end position="343"/>
    </location>
</feature>
<dbReference type="EMBL" id="DTFV01000095">
    <property type="protein sequence ID" value="HGI30939.1"/>
    <property type="molecule type" value="Genomic_DNA"/>
</dbReference>
<dbReference type="InterPro" id="IPR036291">
    <property type="entry name" value="NAD(P)-bd_dom_sf"/>
</dbReference>
<comment type="caution">
    <text evidence="6">The sequence shown here is derived from an EMBL/GenBank/DDBJ whole genome shotgun (WGS) entry which is preliminary data.</text>
</comment>
<comment type="similarity">
    <text evidence="4">Belongs to the zinc-containing alcohol dehydrogenase family.</text>
</comment>
<evidence type="ECO:0000256" key="2">
    <source>
        <dbReference type="ARBA" id="ARBA00022833"/>
    </source>
</evidence>
<dbReference type="GO" id="GO:0008270">
    <property type="term" value="F:zinc ion binding"/>
    <property type="evidence" value="ECO:0007669"/>
    <property type="project" value="InterPro"/>
</dbReference>
<accession>A0A7V3YH13</accession>
<evidence type="ECO:0000256" key="1">
    <source>
        <dbReference type="ARBA" id="ARBA00022723"/>
    </source>
</evidence>
<proteinExistence type="inferred from homology"/>
<dbReference type="CDD" id="cd08235">
    <property type="entry name" value="iditol_2_DH_like"/>
    <property type="match status" value="1"/>
</dbReference>
<dbReference type="PROSITE" id="PS00059">
    <property type="entry name" value="ADH_ZINC"/>
    <property type="match status" value="1"/>
</dbReference>
<evidence type="ECO:0000313" key="6">
    <source>
        <dbReference type="EMBL" id="HGI30939.1"/>
    </source>
</evidence>
<dbReference type="GO" id="GO:0016616">
    <property type="term" value="F:oxidoreductase activity, acting on the CH-OH group of donors, NAD or NADP as acceptor"/>
    <property type="evidence" value="ECO:0007669"/>
    <property type="project" value="UniProtKB-ARBA"/>
</dbReference>
<dbReference type="InterPro" id="IPR013154">
    <property type="entry name" value="ADH-like_N"/>
</dbReference>
<keyword evidence="2 4" id="KW-0862">Zinc</keyword>
<dbReference type="SMART" id="SM00829">
    <property type="entry name" value="PKS_ER"/>
    <property type="match status" value="1"/>
</dbReference>
<dbReference type="InterPro" id="IPR020843">
    <property type="entry name" value="ER"/>
</dbReference>
<dbReference type="SUPFAM" id="SSF51735">
    <property type="entry name" value="NAD(P)-binding Rossmann-fold domains"/>
    <property type="match status" value="1"/>
</dbReference>
<dbReference type="Gene3D" id="3.90.180.10">
    <property type="entry name" value="Medium-chain alcohol dehydrogenases, catalytic domain"/>
    <property type="match status" value="1"/>
</dbReference>
<dbReference type="SUPFAM" id="SSF50129">
    <property type="entry name" value="GroES-like"/>
    <property type="match status" value="1"/>
</dbReference>
<organism evidence="6">
    <name type="scientific">Candidatus Caldatribacterium californiense</name>
    <dbReference type="NCBI Taxonomy" id="1454726"/>
    <lineage>
        <taxon>Bacteria</taxon>
        <taxon>Pseudomonadati</taxon>
        <taxon>Atribacterota</taxon>
        <taxon>Atribacteria</taxon>
        <taxon>Atribacterales</taxon>
        <taxon>Candidatus Caldatribacteriaceae</taxon>
        <taxon>Candidatus Caldatribacterium</taxon>
    </lineage>
</organism>
<name>A0A7V3YH13_9BACT</name>
<keyword evidence="3" id="KW-0560">Oxidoreductase</keyword>
<comment type="cofactor">
    <cofactor evidence="4">
        <name>Zn(2+)</name>
        <dbReference type="ChEBI" id="CHEBI:29105"/>
    </cofactor>
</comment>
<dbReference type="Pfam" id="PF08240">
    <property type="entry name" value="ADH_N"/>
    <property type="match status" value="1"/>
</dbReference>
<dbReference type="Gene3D" id="3.40.50.720">
    <property type="entry name" value="NAD(P)-binding Rossmann-like Domain"/>
    <property type="match status" value="1"/>
</dbReference>
<dbReference type="AlphaFoldDB" id="A0A7V3YH13"/>
<sequence>MKAAVFLGPGNIEVREVPEPEAGPGEVVIRVGACAICGTDVRIFQFGHHHVKPPQITGHEIAGEIVAVGEGVEGYRVGDKVAVVTVISCGRCRYCRRGLQNLCPEQKYIGYHYPGGFAEFMKMPREGVLRGNLLVLPEDMDLLEASLIEPLSCVINGQSYLHIGLGETVLVIGAGPIGCMHVAMARNHGAGRIILADISDERLELAQRIGADVYINPQKENLKERVFELTGGLGADVVIVAASSGSAQEEALELVAPQGRISLFGGLPKEKPTITFNSNIVHYKEIGVFGVFASHASQYEEAARLIYARRVPARDLITHVLPLEDIVRGIELVKSGKALKAVISFAR</sequence>